<keyword evidence="5 11" id="KW-0812">Transmembrane</keyword>
<dbReference type="InterPro" id="IPR036034">
    <property type="entry name" value="PDZ_sf"/>
</dbReference>
<comment type="subcellular location">
    <subcellularLocation>
        <location evidence="2">Membrane</location>
        <topology evidence="2">Multi-pass membrane protein</topology>
    </subcellularLocation>
</comment>
<evidence type="ECO:0000256" key="11">
    <source>
        <dbReference type="RuleBase" id="RU362031"/>
    </source>
</evidence>
<keyword evidence="8 11" id="KW-1133">Transmembrane helix</keyword>
<dbReference type="SUPFAM" id="SSF50156">
    <property type="entry name" value="PDZ domain-like"/>
    <property type="match status" value="2"/>
</dbReference>
<keyword evidence="11" id="KW-0479">Metal-binding</keyword>
<evidence type="ECO:0000256" key="10">
    <source>
        <dbReference type="ARBA" id="ARBA00023136"/>
    </source>
</evidence>
<feature type="transmembrane region" description="Helical" evidence="11">
    <location>
        <begin position="103"/>
        <end position="129"/>
    </location>
</feature>
<feature type="transmembrane region" description="Helical" evidence="11">
    <location>
        <begin position="6"/>
        <end position="28"/>
    </location>
</feature>
<dbReference type="STRING" id="1118061.GCA_000311925_00759"/>
<dbReference type="PANTHER" id="PTHR42837:SF2">
    <property type="entry name" value="MEMBRANE METALLOPROTEASE ARASP2, CHLOROPLASTIC-RELATED"/>
    <property type="match status" value="1"/>
</dbReference>
<dbReference type="GO" id="GO:0006508">
    <property type="term" value="P:proteolysis"/>
    <property type="evidence" value="ECO:0007669"/>
    <property type="project" value="UniProtKB-KW"/>
</dbReference>
<evidence type="ECO:0000256" key="6">
    <source>
        <dbReference type="ARBA" id="ARBA00022801"/>
    </source>
</evidence>
<keyword evidence="7 11" id="KW-0862">Zinc</keyword>
<evidence type="ECO:0000256" key="7">
    <source>
        <dbReference type="ARBA" id="ARBA00022833"/>
    </source>
</evidence>
<keyword evidence="10 11" id="KW-0472">Membrane</keyword>
<evidence type="ECO:0000313" key="12">
    <source>
        <dbReference type="EMBL" id="BBL04613.1"/>
    </source>
</evidence>
<dbReference type="Gene3D" id="2.30.42.10">
    <property type="match status" value="2"/>
</dbReference>
<evidence type="ECO:0000256" key="2">
    <source>
        <dbReference type="ARBA" id="ARBA00004141"/>
    </source>
</evidence>
<dbReference type="InterPro" id="IPR004387">
    <property type="entry name" value="Pept_M50_Zn"/>
</dbReference>
<dbReference type="EC" id="3.4.24.-" evidence="11"/>
<dbReference type="InterPro" id="IPR008915">
    <property type="entry name" value="Peptidase_M50"/>
</dbReference>
<dbReference type="GO" id="GO:0046872">
    <property type="term" value="F:metal ion binding"/>
    <property type="evidence" value="ECO:0007669"/>
    <property type="project" value="UniProtKB-KW"/>
</dbReference>
<evidence type="ECO:0000256" key="4">
    <source>
        <dbReference type="ARBA" id="ARBA00022670"/>
    </source>
</evidence>
<sequence>MDILIKVIQLFLCFTLLVGIHELGHFLMARVFGIRVEKFYIFFDPWFSLFKFKRGGTEYGVGWLPLGGYVKIAGMIDESLDTEQMKQPVRPDEFRAKPAWQRFLVMIAGIVMNILLAVAIYCGICYTWGEKYFANEDAVYGYTFNTAAQGLGFENGDKIISIDGEPIDDVNAIAMTLLLTESDRTVVVERDGREERFTIPFEQLVDFRRSKGYEEMLMLRTPFRIDSVASPAALDAGLRAGDEVVALNGERHIEFAEYVGLLADHKSSDVQLTVVRGDSTAVLTVPVNADGKIGVTVARHDYRLRTKEYTFWQSIPAGIRRTGSVIANYWEQLKLIVQPKTQMYEELGGFIAIGSIFPSAWNWQDFWSKCAFISIILAIMNILPIPGLDGGHAIFTLWEMITGRKPSDRFLEAAQYVGLAIILVLLVYANGNDIYRFFIK</sequence>
<dbReference type="NCBIfam" id="TIGR00054">
    <property type="entry name" value="RIP metalloprotease RseP"/>
    <property type="match status" value="1"/>
</dbReference>
<keyword evidence="9 11" id="KW-0482">Metalloprotease</keyword>
<comment type="similarity">
    <text evidence="3 11">Belongs to the peptidase M50B family.</text>
</comment>
<evidence type="ECO:0000256" key="5">
    <source>
        <dbReference type="ARBA" id="ARBA00022692"/>
    </source>
</evidence>
<keyword evidence="4 12" id="KW-0645">Protease</keyword>
<reference evidence="13" key="1">
    <citation type="submission" date="2019-06" db="EMBL/GenBank/DDBJ databases">
        <title>Alistipes onderdonkii subsp. vulgaris subsp. nov., Alistipes dispar sp. nov. and Alistipes communis sp. nov., isolated from human faeces, and creation of Alistipes onderdonkii subsp. onderdonkii subsp. nov.</title>
        <authorList>
            <person name="Sakamoto M."/>
            <person name="Ikeyama N."/>
            <person name="Ogata Y."/>
            <person name="Suda W."/>
            <person name="Iino T."/>
            <person name="Hattori M."/>
            <person name="Ohkuma M."/>
        </authorList>
    </citation>
    <scope>NUCLEOTIDE SEQUENCE [LARGE SCALE GENOMIC DNA]</scope>
    <source>
        <strain evidence="13">5CBH24</strain>
    </source>
</reference>
<dbReference type="GeneID" id="78342643"/>
<dbReference type="Proteomes" id="UP000318946">
    <property type="component" value="Chromosome"/>
</dbReference>
<dbReference type="EMBL" id="AP019735">
    <property type="protein sequence ID" value="BBL04613.1"/>
    <property type="molecule type" value="Genomic_DNA"/>
</dbReference>
<feature type="transmembrane region" description="Helical" evidence="11">
    <location>
        <begin position="410"/>
        <end position="429"/>
    </location>
</feature>
<accession>A0A3D2BE61</accession>
<keyword evidence="13" id="KW-1185">Reference proteome</keyword>
<evidence type="ECO:0000256" key="9">
    <source>
        <dbReference type="ARBA" id="ARBA00023049"/>
    </source>
</evidence>
<dbReference type="KEGG" id="acou:A5CBH24_19260"/>
<dbReference type="Pfam" id="PF02163">
    <property type="entry name" value="Peptidase_M50"/>
    <property type="match status" value="1"/>
</dbReference>
<comment type="cofactor">
    <cofactor evidence="1 11">
        <name>Zn(2+)</name>
        <dbReference type="ChEBI" id="CHEBI:29105"/>
    </cofactor>
</comment>
<dbReference type="InterPro" id="IPR001478">
    <property type="entry name" value="PDZ"/>
</dbReference>
<accession>A0A4Y1WU31</accession>
<evidence type="ECO:0000313" key="13">
    <source>
        <dbReference type="Proteomes" id="UP000318946"/>
    </source>
</evidence>
<dbReference type="CDD" id="cd06163">
    <property type="entry name" value="S2P-M50_PDZ_RseP-like"/>
    <property type="match status" value="1"/>
</dbReference>
<dbReference type="PANTHER" id="PTHR42837">
    <property type="entry name" value="REGULATOR OF SIGMA-E PROTEASE RSEP"/>
    <property type="match status" value="1"/>
</dbReference>
<feature type="transmembrane region" description="Helical" evidence="11">
    <location>
        <begin position="372"/>
        <end position="398"/>
    </location>
</feature>
<dbReference type="RefSeq" id="WP_019129974.1">
    <property type="nucleotide sequence ID" value="NZ_AP019735.1"/>
</dbReference>
<dbReference type="AlphaFoldDB" id="A0A3D2BE61"/>
<dbReference type="PROSITE" id="PS50106">
    <property type="entry name" value="PDZ"/>
    <property type="match status" value="1"/>
</dbReference>
<gene>
    <name evidence="12" type="ORF">A5CBH24_19260</name>
</gene>
<evidence type="ECO:0000256" key="8">
    <source>
        <dbReference type="ARBA" id="ARBA00022989"/>
    </source>
</evidence>
<accession>A0A4Y1XPT9</accession>
<evidence type="ECO:0000256" key="3">
    <source>
        <dbReference type="ARBA" id="ARBA00007931"/>
    </source>
</evidence>
<keyword evidence="6 11" id="KW-0378">Hydrolase</keyword>
<protein>
    <recommendedName>
        <fullName evidence="11">Zinc metalloprotease</fullName>
        <ecNumber evidence="11">3.4.24.-</ecNumber>
    </recommendedName>
</protein>
<dbReference type="OrthoDB" id="9782003at2"/>
<dbReference type="GO" id="GO:0016020">
    <property type="term" value="C:membrane"/>
    <property type="evidence" value="ECO:0007669"/>
    <property type="project" value="UniProtKB-SubCell"/>
</dbReference>
<proteinExistence type="inferred from homology"/>
<evidence type="ECO:0000256" key="1">
    <source>
        <dbReference type="ARBA" id="ARBA00001947"/>
    </source>
</evidence>
<dbReference type="GO" id="GO:0004222">
    <property type="term" value="F:metalloendopeptidase activity"/>
    <property type="evidence" value="ECO:0007669"/>
    <property type="project" value="InterPro"/>
</dbReference>
<name>A0A3D2BE61_9BACT</name>
<organism evidence="12 13">
    <name type="scientific">Alistipes communis</name>
    <dbReference type="NCBI Taxonomy" id="2585118"/>
    <lineage>
        <taxon>Bacteria</taxon>
        <taxon>Pseudomonadati</taxon>
        <taxon>Bacteroidota</taxon>
        <taxon>Bacteroidia</taxon>
        <taxon>Bacteroidales</taxon>
        <taxon>Rikenellaceae</taxon>
        <taxon>Alistipes</taxon>
    </lineage>
</organism>